<proteinExistence type="predicted"/>
<keyword evidence="1" id="KW-0472">Membrane</keyword>
<protein>
    <submittedName>
        <fullName evidence="2">Uncharacterized protein</fullName>
    </submittedName>
</protein>
<keyword evidence="1" id="KW-1133">Transmembrane helix</keyword>
<evidence type="ECO:0000256" key="1">
    <source>
        <dbReference type="SAM" id="Phobius"/>
    </source>
</evidence>
<keyword evidence="1" id="KW-0812">Transmembrane</keyword>
<dbReference type="EMBL" id="OM869649">
    <property type="protein sequence ID" value="UPW41685.1"/>
    <property type="molecule type" value="Genomic_DNA"/>
</dbReference>
<organism evidence="2">
    <name type="scientific">Peromfec virus RodF8_20</name>
    <dbReference type="NCBI Taxonomy" id="2929362"/>
    <lineage>
        <taxon>Viruses</taxon>
        <taxon>Monodnaviria</taxon>
        <taxon>Sangervirae</taxon>
        <taxon>Phixviricota</taxon>
        <taxon>Malgrandaviricetes</taxon>
        <taxon>Petitvirales</taxon>
        <taxon>Microviridae</taxon>
    </lineage>
</organism>
<accession>A0A976R899</accession>
<feature type="transmembrane region" description="Helical" evidence="1">
    <location>
        <begin position="57"/>
        <end position="77"/>
    </location>
</feature>
<reference evidence="2" key="1">
    <citation type="submission" date="2022-02" db="EMBL/GenBank/DDBJ databases">
        <title>Towards deciphering the DNA virus diversity associated with rodent species in the families Cricetidae and Heteromyidae.</title>
        <authorList>
            <person name="Lund M."/>
            <person name="Larsen B.B."/>
            <person name="Gryseels S."/>
            <person name="Kraberger S."/>
            <person name="Rowsey D.M."/>
            <person name="Steger L."/>
            <person name="Yule K.M."/>
            <person name="Upham N.S."/>
            <person name="Worobey M."/>
            <person name="Van Doorslaer K."/>
            <person name="Varsani A."/>
        </authorList>
    </citation>
    <scope>NUCLEOTIDE SEQUENCE</scope>
    <source>
        <strain evidence="2">NeonRodF8_20</strain>
    </source>
</reference>
<evidence type="ECO:0000313" key="2">
    <source>
        <dbReference type="EMBL" id="UPW41685.1"/>
    </source>
</evidence>
<sequence length="127" mass="14849">MIKLQDQTRSGVLAVYFCGEDINTPRFIVVTDEPRWVSTLKPYYLESMVSDRAKRKIYALSFSFHALYTALLCYPPFANSVLDTERYSLEKLRTVYFAFPLLARKLNPINIQMSYQYVTPSQTEEVR</sequence>
<name>A0A976R899_9VIRU</name>